<evidence type="ECO:0000256" key="3">
    <source>
        <dbReference type="ARBA" id="ARBA00022618"/>
    </source>
</evidence>
<dbReference type="InterPro" id="IPR034746">
    <property type="entry name" value="POTRA"/>
</dbReference>
<dbReference type="GeneID" id="84816448"/>
<dbReference type="EMBL" id="ACIN03000001">
    <property type="protein sequence ID" value="ESK66593.1"/>
    <property type="molecule type" value="Genomic_DNA"/>
</dbReference>
<dbReference type="GO" id="GO:0005886">
    <property type="term" value="C:plasma membrane"/>
    <property type="evidence" value="ECO:0007669"/>
    <property type="project" value="TreeGrafter"/>
</dbReference>
<dbReference type="eggNOG" id="COG1589">
    <property type="taxonomic scope" value="Bacteria"/>
</dbReference>
<gene>
    <name evidence="11" type="ORF">GCWU000182_000284</name>
</gene>
<sequence length="392" mass="44883">MANYRLDQRSRYQEDYQENRQTLNQRRQPSRQRSQGNYRLDANGQPVMRPNQDRQRPRPYQEARYDYEDEHRSPNQTDISSRRQGNHRIKTYGTQPSPAWTDYEQDYETRVVTKPRAGNYRQTPHHTSLPNQEKLSKEFGQARWPKGKMKLFSVFVVLVLSLAVVGYRLLPTHYVNAVQIVGNQRVDGEAIVAASGIRDFDRVKDIMAKRKSIEQAIMKENPLVSKVTLRRPNMQSLQLEIEEHAIVAKIKSGDQWIAVLDNGTWGDFSASVAAKEAVNLDQLPELLVQAPSGRVTELTTMLKQTPPDILSQIESLKLGQEASKNSAFEAKMRDGNLVKAVLPTFNHKMTFYNQMLKELGDKKGTLNLEVGAYFTPFTGQQRPVRVQSGQQP</sequence>
<dbReference type="RefSeq" id="WP_023390941.1">
    <property type="nucleotide sequence ID" value="NZ_KI535340.1"/>
</dbReference>
<evidence type="ECO:0000256" key="8">
    <source>
        <dbReference type="SAM" id="MobiDB-lite"/>
    </source>
</evidence>
<keyword evidence="3" id="KW-0132">Cell division</keyword>
<keyword evidence="12" id="KW-1185">Reference proteome</keyword>
<name>W1Q5Q8_ABIDE</name>
<evidence type="ECO:0000313" key="11">
    <source>
        <dbReference type="EMBL" id="ESK66593.1"/>
    </source>
</evidence>
<dbReference type="HOGENOM" id="CLU_709290_0_0_9"/>
<feature type="compositionally biased region" description="Polar residues" evidence="8">
    <location>
        <begin position="74"/>
        <end position="83"/>
    </location>
</feature>
<comment type="caution">
    <text evidence="11">The sequence shown here is derived from an EMBL/GenBank/DDBJ whole genome shotgun (WGS) entry which is preliminary data.</text>
</comment>
<evidence type="ECO:0000256" key="7">
    <source>
        <dbReference type="ARBA" id="ARBA00023306"/>
    </source>
</evidence>
<protein>
    <recommendedName>
        <fullName evidence="10">POTRA domain-containing protein</fullName>
    </recommendedName>
</protein>
<dbReference type="PANTHER" id="PTHR37820:SF1">
    <property type="entry name" value="CELL DIVISION PROTEIN FTSQ"/>
    <property type="match status" value="1"/>
</dbReference>
<keyword evidence="7" id="KW-0131">Cell cycle</keyword>
<evidence type="ECO:0000256" key="5">
    <source>
        <dbReference type="ARBA" id="ARBA00022989"/>
    </source>
</evidence>
<evidence type="ECO:0000259" key="10">
    <source>
        <dbReference type="PROSITE" id="PS51779"/>
    </source>
</evidence>
<feature type="compositionally biased region" description="Basic and acidic residues" evidence="8">
    <location>
        <begin position="51"/>
        <end position="73"/>
    </location>
</feature>
<dbReference type="Gene3D" id="3.40.50.10960">
    <property type="match status" value="1"/>
</dbReference>
<keyword evidence="5 9" id="KW-1133">Transmembrane helix</keyword>
<feature type="compositionally biased region" description="Basic and acidic residues" evidence="8">
    <location>
        <begin position="1"/>
        <end position="18"/>
    </location>
</feature>
<dbReference type="Proteomes" id="UP000019050">
    <property type="component" value="Unassembled WGS sequence"/>
</dbReference>
<reference evidence="11" key="1">
    <citation type="submission" date="2013-06" db="EMBL/GenBank/DDBJ databases">
        <authorList>
            <person name="Weinstock G."/>
            <person name="Sodergren E."/>
            <person name="Clifton S."/>
            <person name="Fulton L."/>
            <person name="Fulton B."/>
            <person name="Courtney L."/>
            <person name="Fronick C."/>
            <person name="Harrison M."/>
            <person name="Strong C."/>
            <person name="Farmer C."/>
            <person name="Delahaunty K."/>
            <person name="Markovic C."/>
            <person name="Hall O."/>
            <person name="Minx P."/>
            <person name="Tomlinson C."/>
            <person name="Mitreva M."/>
            <person name="Nelson J."/>
            <person name="Hou S."/>
            <person name="Wollam A."/>
            <person name="Pepin K.H."/>
            <person name="Johnson M."/>
            <person name="Bhonagiri V."/>
            <person name="Nash W.E."/>
            <person name="Warren W."/>
            <person name="Chinwalla A."/>
            <person name="Mardis E.R."/>
            <person name="Wilson R.K."/>
        </authorList>
    </citation>
    <scope>NUCLEOTIDE SEQUENCE [LARGE SCALE GENOMIC DNA]</scope>
    <source>
        <strain evidence="11">ATCC 49176</strain>
    </source>
</reference>
<dbReference type="PROSITE" id="PS51779">
    <property type="entry name" value="POTRA"/>
    <property type="match status" value="1"/>
</dbReference>
<evidence type="ECO:0000313" key="12">
    <source>
        <dbReference type="Proteomes" id="UP000019050"/>
    </source>
</evidence>
<evidence type="ECO:0000256" key="6">
    <source>
        <dbReference type="ARBA" id="ARBA00023136"/>
    </source>
</evidence>
<feature type="domain" description="POTRA" evidence="10">
    <location>
        <begin position="173"/>
        <end position="244"/>
    </location>
</feature>
<dbReference type="GO" id="GO:0051301">
    <property type="term" value="P:cell division"/>
    <property type="evidence" value="ECO:0007669"/>
    <property type="project" value="UniProtKB-KW"/>
</dbReference>
<keyword evidence="6 9" id="KW-0472">Membrane</keyword>
<dbReference type="AlphaFoldDB" id="W1Q5Q8"/>
<feature type="region of interest" description="Disordered" evidence="8">
    <location>
        <begin position="1"/>
        <end position="100"/>
    </location>
</feature>
<feature type="transmembrane region" description="Helical" evidence="9">
    <location>
        <begin position="151"/>
        <end position="170"/>
    </location>
</feature>
<organism evidence="11 12">
    <name type="scientific">Abiotrophia defectiva ATCC 49176</name>
    <dbReference type="NCBI Taxonomy" id="592010"/>
    <lineage>
        <taxon>Bacteria</taxon>
        <taxon>Bacillati</taxon>
        <taxon>Bacillota</taxon>
        <taxon>Bacilli</taxon>
        <taxon>Lactobacillales</taxon>
        <taxon>Aerococcaceae</taxon>
        <taxon>Abiotrophia</taxon>
    </lineage>
</organism>
<accession>W1Q5Q8</accession>
<dbReference type="InterPro" id="IPR050487">
    <property type="entry name" value="FtsQ_DivIB"/>
</dbReference>
<evidence type="ECO:0000256" key="9">
    <source>
        <dbReference type="SAM" id="Phobius"/>
    </source>
</evidence>
<evidence type="ECO:0000256" key="4">
    <source>
        <dbReference type="ARBA" id="ARBA00022692"/>
    </source>
</evidence>
<feature type="compositionally biased region" description="Low complexity" evidence="8">
    <location>
        <begin position="25"/>
        <end position="35"/>
    </location>
</feature>
<dbReference type="STRING" id="592010.GCWU000182_000284"/>
<evidence type="ECO:0000256" key="1">
    <source>
        <dbReference type="ARBA" id="ARBA00004370"/>
    </source>
</evidence>
<keyword evidence="2" id="KW-1003">Cell membrane</keyword>
<evidence type="ECO:0000256" key="2">
    <source>
        <dbReference type="ARBA" id="ARBA00022475"/>
    </source>
</evidence>
<dbReference type="InterPro" id="IPR013685">
    <property type="entry name" value="POTRA_FtsQ_type"/>
</dbReference>
<comment type="subcellular location">
    <subcellularLocation>
        <location evidence="1">Membrane</location>
    </subcellularLocation>
</comment>
<proteinExistence type="predicted"/>
<dbReference type="OrthoDB" id="1819027at2"/>
<dbReference type="Pfam" id="PF08478">
    <property type="entry name" value="POTRA_1"/>
    <property type="match status" value="1"/>
</dbReference>
<keyword evidence="4 9" id="KW-0812">Transmembrane</keyword>
<dbReference type="PANTHER" id="PTHR37820">
    <property type="entry name" value="CELL DIVISION PROTEIN DIVIB"/>
    <property type="match status" value="1"/>
</dbReference>